<evidence type="ECO:0000313" key="2">
    <source>
        <dbReference type="Proteomes" id="UP000363590"/>
    </source>
</evidence>
<sequence length="224" mass="25403">MQKATQEALQELEQEISNWTHYWLRKSVSRFADFLLPATAKPKTDLVEPAWLHTLPDPLGALISFLVPTQDGVLIISMINNLCQHGAWLASWPVKPNGEAHGEHRGLWQPMFLRILVDLENRTIIMQQEWKNPHFISNFLIGVWAEDAPEWQLVLNTIQRNGRFTVMVPALKASYAQLKNIPSAATRLDKDMLVASVIWKVNFVGVKKAPAMDDTVDAAPRVLH</sequence>
<name>A0A5P9XPQ7_ACITH</name>
<reference evidence="1 2" key="1">
    <citation type="submission" date="2019-10" db="EMBL/GenBank/DDBJ databases">
        <authorList>
            <person name="Wang R."/>
        </authorList>
    </citation>
    <scope>NUCLEOTIDE SEQUENCE [LARGE SCALE GENOMIC DNA]</scope>
    <source>
        <strain evidence="1 2">ATCC 19377</strain>
    </source>
</reference>
<gene>
    <name evidence="1" type="ORF">GCD22_01691</name>
</gene>
<dbReference type="EMBL" id="CP045571">
    <property type="protein sequence ID" value="QFX95985.1"/>
    <property type="molecule type" value="Genomic_DNA"/>
</dbReference>
<protein>
    <submittedName>
        <fullName evidence="1">Uncharacterized protein</fullName>
    </submittedName>
</protein>
<evidence type="ECO:0000313" key="1">
    <source>
        <dbReference type="EMBL" id="QFX95985.1"/>
    </source>
</evidence>
<dbReference type="RefSeq" id="WP_035211301.1">
    <property type="nucleotide sequence ID" value="NZ_CP045571.1"/>
</dbReference>
<organism evidence="1 2">
    <name type="scientific">Acidithiobacillus thiooxidans ATCC 19377</name>
    <dbReference type="NCBI Taxonomy" id="637390"/>
    <lineage>
        <taxon>Bacteria</taxon>
        <taxon>Pseudomonadati</taxon>
        <taxon>Pseudomonadota</taxon>
        <taxon>Acidithiobacillia</taxon>
        <taxon>Acidithiobacillales</taxon>
        <taxon>Acidithiobacillaceae</taxon>
        <taxon>Acidithiobacillus</taxon>
    </lineage>
</organism>
<dbReference type="GeneID" id="60696032"/>
<accession>A0A5P9XPQ7</accession>
<proteinExistence type="predicted"/>
<dbReference type="Proteomes" id="UP000363590">
    <property type="component" value="Chromosome"/>
</dbReference>
<dbReference type="AlphaFoldDB" id="A0A5P9XPQ7"/>
<dbReference type="KEGG" id="atx:GCD22_01691"/>